<dbReference type="SMART" id="SM01321">
    <property type="entry name" value="Y1_Tnp"/>
    <property type="match status" value="1"/>
</dbReference>
<dbReference type="GO" id="GO:0003677">
    <property type="term" value="F:DNA binding"/>
    <property type="evidence" value="ECO:0007669"/>
    <property type="project" value="InterPro"/>
</dbReference>
<dbReference type="InterPro" id="IPR036515">
    <property type="entry name" value="Transposase_17_sf"/>
</dbReference>
<reference evidence="2 3" key="1">
    <citation type="journal article" date="2015" name="Nature">
        <title>rRNA introns, odd ribosomes, and small enigmatic genomes across a large radiation of phyla.</title>
        <authorList>
            <person name="Brown C.T."/>
            <person name="Hug L.A."/>
            <person name="Thomas B.C."/>
            <person name="Sharon I."/>
            <person name="Castelle C.J."/>
            <person name="Singh A."/>
            <person name="Wilkins M.J."/>
            <person name="Williams K.H."/>
            <person name="Banfield J.F."/>
        </authorList>
    </citation>
    <scope>NUCLEOTIDE SEQUENCE [LARGE SCALE GENOMIC DNA]</scope>
</reference>
<dbReference type="PANTHER" id="PTHR34322:SF2">
    <property type="entry name" value="TRANSPOSASE IS200-LIKE DOMAIN-CONTAINING PROTEIN"/>
    <property type="match status" value="1"/>
</dbReference>
<gene>
    <name evidence="2" type="ORF">UW53_C0007G0038</name>
</gene>
<sequence>MDSPVFLRNRTTLKKLPIIAPSTNTSTKIIYLNHTNTATPLIEVRLPSYNNNQMQRIKPAINSIYHVFNRGVEKRDVFLDDRDRQRFVFSLFAFNDISPVLNHNRLIEVGLPSFDDREKMVEIWAFALMPNHFHLMLKQLTENGITEFMRKIGTGYTNYFNLKYQRAGHLFQGKYKFSLISEMRHYTYLPFYIHMNPLSLTKNAKEIPVNPKKAIQRLEQYKWSSHLDYIGKPNFPSVIDQTELNSLFGGPSQYKNDFAEWIKNKGFKDVDDIAID</sequence>
<dbReference type="AlphaFoldDB" id="A0A0G1IKY4"/>
<dbReference type="PANTHER" id="PTHR34322">
    <property type="entry name" value="TRANSPOSASE, Y1_TNP DOMAIN-CONTAINING"/>
    <property type="match status" value="1"/>
</dbReference>
<dbReference type="Proteomes" id="UP000034087">
    <property type="component" value="Unassembled WGS sequence"/>
</dbReference>
<organism evidence="2 3">
    <name type="scientific">Candidatus Giovannonibacteria bacterium GW2011_GWA1_44_25</name>
    <dbReference type="NCBI Taxonomy" id="1618645"/>
    <lineage>
        <taxon>Bacteria</taxon>
        <taxon>Candidatus Giovannoniibacteriota</taxon>
    </lineage>
</organism>
<feature type="domain" description="Transposase IS200-like" evidence="1">
    <location>
        <begin position="60"/>
        <end position="196"/>
    </location>
</feature>
<proteinExistence type="predicted"/>
<evidence type="ECO:0000259" key="1">
    <source>
        <dbReference type="SMART" id="SM01321"/>
    </source>
</evidence>
<dbReference type="Gene3D" id="3.30.70.1290">
    <property type="entry name" value="Transposase IS200-like"/>
    <property type="match status" value="1"/>
</dbReference>
<evidence type="ECO:0000313" key="2">
    <source>
        <dbReference type="EMBL" id="KKT59820.1"/>
    </source>
</evidence>
<dbReference type="InterPro" id="IPR002686">
    <property type="entry name" value="Transposase_17"/>
</dbReference>
<comment type="caution">
    <text evidence="2">The sequence shown here is derived from an EMBL/GenBank/DDBJ whole genome shotgun (WGS) entry which is preliminary data.</text>
</comment>
<accession>A0A0G1IKY4</accession>
<evidence type="ECO:0000313" key="3">
    <source>
        <dbReference type="Proteomes" id="UP000034087"/>
    </source>
</evidence>
<dbReference type="Pfam" id="PF01797">
    <property type="entry name" value="Y1_Tnp"/>
    <property type="match status" value="1"/>
</dbReference>
<dbReference type="SUPFAM" id="SSF143422">
    <property type="entry name" value="Transposase IS200-like"/>
    <property type="match status" value="1"/>
</dbReference>
<dbReference type="EMBL" id="LCIR01000007">
    <property type="protein sequence ID" value="KKT59820.1"/>
    <property type="molecule type" value="Genomic_DNA"/>
</dbReference>
<name>A0A0G1IKY4_9BACT</name>
<dbReference type="GO" id="GO:0004803">
    <property type="term" value="F:transposase activity"/>
    <property type="evidence" value="ECO:0007669"/>
    <property type="project" value="InterPro"/>
</dbReference>
<protein>
    <recommendedName>
        <fullName evidence="1">Transposase IS200-like domain-containing protein</fullName>
    </recommendedName>
</protein>
<dbReference type="GO" id="GO:0006313">
    <property type="term" value="P:DNA transposition"/>
    <property type="evidence" value="ECO:0007669"/>
    <property type="project" value="InterPro"/>
</dbReference>